<dbReference type="CDD" id="cd00207">
    <property type="entry name" value="fer2"/>
    <property type="match status" value="1"/>
</dbReference>
<dbReference type="InterPro" id="IPR036010">
    <property type="entry name" value="2Fe-2S_ferredoxin-like_sf"/>
</dbReference>
<dbReference type="PROSITE" id="PS51085">
    <property type="entry name" value="2FE2S_FER_2"/>
    <property type="match status" value="1"/>
</dbReference>
<comment type="cofactor">
    <cofactor evidence="9">
        <name>[2Fe-2S] cluster</name>
        <dbReference type="ChEBI" id="CHEBI:190135"/>
    </cofactor>
</comment>
<dbReference type="GO" id="GO:0016020">
    <property type="term" value="C:membrane"/>
    <property type="evidence" value="ECO:0007669"/>
    <property type="project" value="InterPro"/>
</dbReference>
<dbReference type="InterPro" id="IPR000283">
    <property type="entry name" value="NADH_UbQ_OxRdtase_75kDa_su_CS"/>
</dbReference>
<dbReference type="FunFam" id="3.10.20.740:FF:000001">
    <property type="entry name" value="NADH-quinone oxidoreductase subunit G"/>
    <property type="match status" value="1"/>
</dbReference>
<dbReference type="NCBIfam" id="TIGR01973">
    <property type="entry name" value="NuoG"/>
    <property type="match status" value="1"/>
</dbReference>
<evidence type="ECO:0000259" key="12">
    <source>
        <dbReference type="PROSITE" id="PS51669"/>
    </source>
</evidence>
<keyword evidence="6" id="KW-0408">Iron</keyword>
<evidence type="ECO:0000256" key="8">
    <source>
        <dbReference type="ARBA" id="ARBA00023027"/>
    </source>
</evidence>
<comment type="cofactor">
    <cofactor evidence="1">
        <name>[4Fe-4S] cluster</name>
        <dbReference type="ChEBI" id="CHEBI:49883"/>
    </cofactor>
</comment>
<organism evidence="14">
    <name type="scientific">marine metagenome</name>
    <dbReference type="NCBI Taxonomy" id="408172"/>
    <lineage>
        <taxon>unclassified sequences</taxon>
        <taxon>metagenomes</taxon>
        <taxon>ecological metagenomes</taxon>
    </lineage>
</organism>
<reference evidence="14" key="1">
    <citation type="submission" date="2018-05" db="EMBL/GenBank/DDBJ databases">
        <authorList>
            <person name="Lanie J.A."/>
            <person name="Ng W.-L."/>
            <person name="Kazmierczak K.M."/>
            <person name="Andrzejewski T.M."/>
            <person name="Davidsen T.M."/>
            <person name="Wayne K.J."/>
            <person name="Tettelin H."/>
            <person name="Glass J.I."/>
            <person name="Rusch D."/>
            <person name="Podicherti R."/>
            <person name="Tsui H.-C.T."/>
            <person name="Winkler M.E."/>
        </authorList>
    </citation>
    <scope>NUCLEOTIDE SEQUENCE</scope>
</reference>
<comment type="similarity">
    <text evidence="2">Belongs to the complex I 75 kDa subunit family.</text>
</comment>
<accession>A0A381UQB0</accession>
<dbReference type="Pfam" id="PF22151">
    <property type="entry name" value="Fer4_NDSU1"/>
    <property type="match status" value="1"/>
</dbReference>
<feature type="domain" description="2Fe-2S ferredoxin-type" evidence="11">
    <location>
        <begin position="4"/>
        <end position="82"/>
    </location>
</feature>
<evidence type="ECO:0000256" key="10">
    <source>
        <dbReference type="SAM" id="MobiDB-lite"/>
    </source>
</evidence>
<evidence type="ECO:0000256" key="5">
    <source>
        <dbReference type="ARBA" id="ARBA00022967"/>
    </source>
</evidence>
<sequence>MSEPKITITIDDQEYQVDSGQMLIEVTDQLGIHIPRFCYHEKLSIAANCRMCLVEVENSKNALPACATEISEGMVIKTMSKDTELAQQATMEFLLINHPLDCPICDQGGECELQDLAYIHGRNESRFEVKKRTLPNDNLGPLISTDMTRCILCTRCVRFGTEIAGLPELGTIGRGESSTISTFIEKTVDHELSGNMIDVCPVGALNNKPYRYTDRTWELNQIESISPHDCVGSNMFLHVKGNKIKRIVPKDNADINEVWISDRDRFAFDGIYSEDRLTTPMLRKNGNLHKATWEEAIDAFTKELTSLQKKKKINEVAALISSSTALNEQYLYAQLFRSLGCTNLDHRIRQVDFSGDALDPIFPNFDIKPHQIENMKSILIIDSELRKETPLIAHWVKKAADQGASVNFINQTFGEYYFPIENFILSDHEALAENLGLILKASYNDATNELPDHIVDILNALPTPTPSHYQIAQSLTENEQSFLLSGLQCHSHSQYALIRSYLNILSYITNSSLGELTYGANTVGAYLTGCIPHRKAFGESNESGLNALEICTKKHELITLYGIEPEDCLYQEELHQSIIESKTTVLFSSFITPFMKENADILFPIKTAYESKGTFINASGMIQNFNLQLELDTGNLSNQELLFQIFETSKLSKPSLGNLNEKIGKFIADTKHTQTRLMEFPEQSPNKIDNYSRIFPGPYSVDSITRRSKPLQNTKDALSEDNGDE</sequence>
<evidence type="ECO:0000256" key="2">
    <source>
        <dbReference type="ARBA" id="ARBA00005404"/>
    </source>
</evidence>
<keyword evidence="5" id="KW-1278">Translocase</keyword>
<dbReference type="PROSITE" id="PS00643">
    <property type="entry name" value="COMPLEX1_75K_3"/>
    <property type="match status" value="1"/>
</dbReference>
<dbReference type="GO" id="GO:0008137">
    <property type="term" value="F:NADH dehydrogenase (ubiquinone) activity"/>
    <property type="evidence" value="ECO:0007669"/>
    <property type="project" value="InterPro"/>
</dbReference>
<dbReference type="PROSITE" id="PS00642">
    <property type="entry name" value="COMPLEX1_75K_2"/>
    <property type="match status" value="1"/>
</dbReference>
<proteinExistence type="inferred from homology"/>
<dbReference type="Gene3D" id="3.10.20.740">
    <property type="match status" value="1"/>
</dbReference>
<dbReference type="Gene3D" id="3.30.70.20">
    <property type="match status" value="1"/>
</dbReference>
<dbReference type="InterPro" id="IPR001041">
    <property type="entry name" value="2Fe-2S_ferredoxin-type"/>
</dbReference>
<dbReference type="Pfam" id="PF22117">
    <property type="entry name" value="Fer4_Nqo3"/>
    <property type="match status" value="1"/>
</dbReference>
<dbReference type="SUPFAM" id="SSF54862">
    <property type="entry name" value="4Fe-4S ferredoxins"/>
    <property type="match status" value="1"/>
</dbReference>
<dbReference type="PANTHER" id="PTHR43105:SF13">
    <property type="entry name" value="NADH-UBIQUINONE OXIDOREDUCTASE 75 KDA SUBUNIT, MITOCHONDRIAL"/>
    <property type="match status" value="1"/>
</dbReference>
<dbReference type="InterPro" id="IPR006656">
    <property type="entry name" value="Mopterin_OxRdtase"/>
</dbReference>
<dbReference type="Pfam" id="PF00384">
    <property type="entry name" value="Molybdopterin"/>
    <property type="match status" value="1"/>
</dbReference>
<dbReference type="SMART" id="SM00929">
    <property type="entry name" value="NADH-G_4Fe-4S_3"/>
    <property type="match status" value="1"/>
</dbReference>
<evidence type="ECO:0000259" key="13">
    <source>
        <dbReference type="PROSITE" id="PS51839"/>
    </source>
</evidence>
<feature type="domain" description="4Fe-4S Mo/W bis-MGD-type" evidence="12">
    <location>
        <begin position="219"/>
        <end position="275"/>
    </location>
</feature>
<evidence type="ECO:0000256" key="1">
    <source>
        <dbReference type="ARBA" id="ARBA00001966"/>
    </source>
</evidence>
<protein>
    <recommendedName>
        <fullName evidence="15">NADH-quinone oxidoreductase</fullName>
    </recommendedName>
</protein>
<feature type="domain" description="4Fe-4S His(Cys)3-ligated-type" evidence="13">
    <location>
        <begin position="82"/>
        <end position="121"/>
    </location>
</feature>
<keyword evidence="8" id="KW-0520">NAD</keyword>
<evidence type="ECO:0000256" key="3">
    <source>
        <dbReference type="ARBA" id="ARBA00022485"/>
    </source>
</evidence>
<dbReference type="GO" id="GO:0051539">
    <property type="term" value="F:4 iron, 4 sulfur cluster binding"/>
    <property type="evidence" value="ECO:0007669"/>
    <property type="project" value="UniProtKB-KW"/>
</dbReference>
<dbReference type="EMBL" id="UINC01006841">
    <property type="protein sequence ID" value="SVA29961.1"/>
    <property type="molecule type" value="Genomic_DNA"/>
</dbReference>
<dbReference type="GO" id="GO:0046872">
    <property type="term" value="F:metal ion binding"/>
    <property type="evidence" value="ECO:0007669"/>
    <property type="project" value="UniProtKB-KW"/>
</dbReference>
<evidence type="ECO:0008006" key="15">
    <source>
        <dbReference type="Google" id="ProtNLM"/>
    </source>
</evidence>
<feature type="region of interest" description="Disordered" evidence="10">
    <location>
        <begin position="702"/>
        <end position="725"/>
    </location>
</feature>
<dbReference type="InterPro" id="IPR050123">
    <property type="entry name" value="Prok_molybdopt-oxidoreductase"/>
</dbReference>
<evidence type="ECO:0000256" key="6">
    <source>
        <dbReference type="ARBA" id="ARBA00023004"/>
    </source>
</evidence>
<evidence type="ECO:0000259" key="11">
    <source>
        <dbReference type="PROSITE" id="PS51085"/>
    </source>
</evidence>
<dbReference type="InterPro" id="IPR019574">
    <property type="entry name" value="NADH_UbQ_OxRdtase_Gsu_4Fe4S-bd"/>
</dbReference>
<dbReference type="PROSITE" id="PS51669">
    <property type="entry name" value="4FE4S_MOW_BIS_MGD"/>
    <property type="match status" value="1"/>
</dbReference>
<dbReference type="Pfam" id="PF10588">
    <property type="entry name" value="NADH-G_4Fe-4S_3"/>
    <property type="match status" value="1"/>
</dbReference>
<keyword evidence="7" id="KW-0411">Iron-sulfur</keyword>
<dbReference type="GO" id="GO:0016651">
    <property type="term" value="F:oxidoreductase activity, acting on NAD(P)H"/>
    <property type="evidence" value="ECO:0007669"/>
    <property type="project" value="InterPro"/>
</dbReference>
<evidence type="ECO:0000313" key="14">
    <source>
        <dbReference type="EMBL" id="SVA29961.1"/>
    </source>
</evidence>
<dbReference type="PANTHER" id="PTHR43105">
    <property type="entry name" value="RESPIRATORY NITRATE REDUCTASE"/>
    <property type="match status" value="1"/>
</dbReference>
<dbReference type="GO" id="GO:0042773">
    <property type="term" value="P:ATP synthesis coupled electron transport"/>
    <property type="evidence" value="ECO:0007669"/>
    <property type="project" value="InterPro"/>
</dbReference>
<dbReference type="SUPFAM" id="SSF54292">
    <property type="entry name" value="2Fe-2S ferredoxin-like"/>
    <property type="match status" value="1"/>
</dbReference>
<name>A0A381UQB0_9ZZZZ</name>
<gene>
    <name evidence="14" type="ORF">METZ01_LOCUS82815</name>
</gene>
<dbReference type="InterPro" id="IPR006963">
    <property type="entry name" value="Mopterin_OxRdtase_4Fe-4S_dom"/>
</dbReference>
<keyword evidence="3" id="KW-0004">4Fe-4S</keyword>
<dbReference type="PROSITE" id="PS00641">
    <property type="entry name" value="COMPLEX1_75K_1"/>
    <property type="match status" value="1"/>
</dbReference>
<dbReference type="PROSITE" id="PS51839">
    <property type="entry name" value="4FE4S_HC3"/>
    <property type="match status" value="1"/>
</dbReference>
<evidence type="ECO:0000256" key="4">
    <source>
        <dbReference type="ARBA" id="ARBA00022723"/>
    </source>
</evidence>
<dbReference type="InterPro" id="IPR054351">
    <property type="entry name" value="NADH_UbQ_OxRdtase_ferredoxin"/>
</dbReference>
<evidence type="ECO:0000256" key="7">
    <source>
        <dbReference type="ARBA" id="ARBA00023014"/>
    </source>
</evidence>
<dbReference type="Gene3D" id="3.30.200.210">
    <property type="match status" value="1"/>
</dbReference>
<dbReference type="FunFam" id="3.30.70.20:FF:000002">
    <property type="entry name" value="NADH-ubiquinone oxidoreductase 75 kDa subunit"/>
    <property type="match status" value="1"/>
</dbReference>
<keyword evidence="4" id="KW-0479">Metal-binding</keyword>
<dbReference type="InterPro" id="IPR010228">
    <property type="entry name" value="NADH_UbQ_OxRdtase_Gsu"/>
</dbReference>
<dbReference type="SUPFAM" id="SSF53706">
    <property type="entry name" value="Formate dehydrogenase/DMSO reductase, domains 1-3"/>
    <property type="match status" value="1"/>
</dbReference>
<dbReference type="AlphaFoldDB" id="A0A381UQB0"/>
<dbReference type="Pfam" id="PF13510">
    <property type="entry name" value="Fer2_4"/>
    <property type="match status" value="1"/>
</dbReference>
<evidence type="ECO:0000256" key="9">
    <source>
        <dbReference type="ARBA" id="ARBA00034078"/>
    </source>
</evidence>